<organism evidence="1">
    <name type="scientific">marine sediment metagenome</name>
    <dbReference type="NCBI Taxonomy" id="412755"/>
    <lineage>
        <taxon>unclassified sequences</taxon>
        <taxon>metagenomes</taxon>
        <taxon>ecological metagenomes</taxon>
    </lineage>
</organism>
<evidence type="ECO:0000313" key="1">
    <source>
        <dbReference type="EMBL" id="GAH18455.1"/>
    </source>
</evidence>
<dbReference type="AlphaFoldDB" id="X1EDR9"/>
<name>X1EDR9_9ZZZZ</name>
<protein>
    <submittedName>
        <fullName evidence="1">Uncharacterized protein</fullName>
    </submittedName>
</protein>
<dbReference type="EMBL" id="BART01030766">
    <property type="protein sequence ID" value="GAH18455.1"/>
    <property type="molecule type" value="Genomic_DNA"/>
</dbReference>
<feature type="non-terminal residue" evidence="1">
    <location>
        <position position="85"/>
    </location>
</feature>
<proteinExistence type="predicted"/>
<sequence length="85" mass="8994">MGIVKKLTTQDMIAIINSAIKKEVKAAGKEVVSAEAQSREFEKLIKQGSAIGVTITSEGKKTTIDPITKTFNVSDSITLTPAVSS</sequence>
<accession>X1EDR9</accession>
<gene>
    <name evidence="1" type="ORF">S01H4_53605</name>
</gene>
<comment type="caution">
    <text evidence="1">The sequence shown here is derived from an EMBL/GenBank/DDBJ whole genome shotgun (WGS) entry which is preliminary data.</text>
</comment>
<reference evidence="1" key="1">
    <citation type="journal article" date="2014" name="Front. Microbiol.">
        <title>High frequency of phylogenetically diverse reductive dehalogenase-homologous genes in deep subseafloor sedimentary metagenomes.</title>
        <authorList>
            <person name="Kawai M."/>
            <person name="Futagami T."/>
            <person name="Toyoda A."/>
            <person name="Takaki Y."/>
            <person name="Nishi S."/>
            <person name="Hori S."/>
            <person name="Arai W."/>
            <person name="Tsubouchi T."/>
            <person name="Morono Y."/>
            <person name="Uchiyama I."/>
            <person name="Ito T."/>
            <person name="Fujiyama A."/>
            <person name="Inagaki F."/>
            <person name="Takami H."/>
        </authorList>
    </citation>
    <scope>NUCLEOTIDE SEQUENCE</scope>
    <source>
        <strain evidence="1">Expedition CK06-06</strain>
    </source>
</reference>